<dbReference type="InterPro" id="IPR037198">
    <property type="entry name" value="MutL_C_sf"/>
</dbReference>
<organism evidence="2 3">
    <name type="scientific">Nosema granulosis</name>
    <dbReference type="NCBI Taxonomy" id="83296"/>
    <lineage>
        <taxon>Eukaryota</taxon>
        <taxon>Fungi</taxon>
        <taxon>Fungi incertae sedis</taxon>
        <taxon>Microsporidia</taxon>
        <taxon>Nosematidae</taxon>
        <taxon>Nosema</taxon>
    </lineage>
</organism>
<sequence>VLTPFTTNEDIHLGATYQKMLDDEINSKETPFVSQDTAEKTFSPLLRGVSARFSTQKFSSLIKDSNLDTSVLTNPFVDKQEKATQQLLNKLDSETDEYVGFLQSPKSEKFVDVAKDDFKLSTTAFTFLRFLENSTPDIFITKSDFNQMKIIGQFNNGFILTSLKKNERTFLILVDQHAADEIYNYEALQKTMKIQKQKLILPIKLSLTPIEDLYVQENIAVFDRFGFEIKNKEITTIPCLGDVVFNMEDFNGILENLKNDVINFDKLHDIYATKACRSSVMIGENLTHAKMCNVVSNLSRLVNPWKCPHGRPTFIILKEL</sequence>
<protein>
    <submittedName>
        <fullName evidence="2">DNA mismatch repair protein PMS1</fullName>
    </submittedName>
</protein>
<dbReference type="EMBL" id="SBJO01000081">
    <property type="protein sequence ID" value="KAF9763328.1"/>
    <property type="molecule type" value="Genomic_DNA"/>
</dbReference>
<dbReference type="InterPro" id="IPR042121">
    <property type="entry name" value="MutL_C_regsub"/>
</dbReference>
<dbReference type="InterPro" id="IPR038973">
    <property type="entry name" value="MutL/Mlh/Pms-like"/>
</dbReference>
<dbReference type="InterPro" id="IPR014790">
    <property type="entry name" value="MutL_C"/>
</dbReference>
<reference evidence="2 3" key="1">
    <citation type="journal article" date="2020" name="Genome Biol. Evol.">
        <title>Comparative genomics of strictly vertically transmitted, feminizing microsporidia endosymbionts of amphipod crustaceans.</title>
        <authorList>
            <person name="Cormier A."/>
            <person name="Chebbi M.A."/>
            <person name="Giraud I."/>
            <person name="Wattier R."/>
            <person name="Teixeira M."/>
            <person name="Gilbert C."/>
            <person name="Rigaud T."/>
            <person name="Cordaux R."/>
        </authorList>
    </citation>
    <scope>NUCLEOTIDE SEQUENCE [LARGE SCALE GENOMIC DNA]</scope>
    <source>
        <strain evidence="2 3">Ou3-Ou53</strain>
    </source>
</reference>
<dbReference type="GO" id="GO:0140664">
    <property type="term" value="F:ATP-dependent DNA damage sensor activity"/>
    <property type="evidence" value="ECO:0007669"/>
    <property type="project" value="InterPro"/>
</dbReference>
<name>A0A9P6H083_9MICR</name>
<proteinExistence type="predicted"/>
<gene>
    <name evidence="2" type="primary">PMS1</name>
    <name evidence="2" type="ORF">NGRA_1345</name>
</gene>
<dbReference type="SUPFAM" id="SSF118116">
    <property type="entry name" value="DNA mismatch repair protein MutL"/>
    <property type="match status" value="1"/>
</dbReference>
<dbReference type="Gene3D" id="3.30.1540.20">
    <property type="entry name" value="MutL, C-terminal domain, dimerisation subdomain"/>
    <property type="match status" value="1"/>
</dbReference>
<dbReference type="GO" id="GO:0005524">
    <property type="term" value="F:ATP binding"/>
    <property type="evidence" value="ECO:0007669"/>
    <property type="project" value="InterPro"/>
</dbReference>
<dbReference type="PANTHER" id="PTHR10073">
    <property type="entry name" value="DNA MISMATCH REPAIR PROTEIN MLH, PMS, MUTL"/>
    <property type="match status" value="1"/>
</dbReference>
<comment type="caution">
    <text evidence="2">The sequence shown here is derived from an EMBL/GenBank/DDBJ whole genome shotgun (WGS) entry which is preliminary data.</text>
</comment>
<dbReference type="AlphaFoldDB" id="A0A9P6H083"/>
<dbReference type="InterPro" id="IPR042120">
    <property type="entry name" value="MutL_C_dimsub"/>
</dbReference>
<dbReference type="Gene3D" id="3.30.1370.100">
    <property type="entry name" value="MutL, C-terminal domain, regulatory subdomain"/>
    <property type="match status" value="1"/>
</dbReference>
<feature type="domain" description="MutL C-terminal dimerisation" evidence="1">
    <location>
        <begin position="150"/>
        <end position="286"/>
    </location>
</feature>
<evidence type="ECO:0000313" key="3">
    <source>
        <dbReference type="Proteomes" id="UP000740883"/>
    </source>
</evidence>
<accession>A0A9P6H083</accession>
<feature type="non-terminal residue" evidence="2">
    <location>
        <position position="1"/>
    </location>
</feature>
<dbReference type="PANTHER" id="PTHR10073:SF52">
    <property type="entry name" value="MISMATCH REPAIR ENDONUCLEASE PMS2"/>
    <property type="match status" value="1"/>
</dbReference>
<evidence type="ECO:0000259" key="1">
    <source>
        <dbReference type="SMART" id="SM00853"/>
    </source>
</evidence>
<dbReference type="OrthoDB" id="10263226at2759"/>
<evidence type="ECO:0000313" key="2">
    <source>
        <dbReference type="EMBL" id="KAF9763328.1"/>
    </source>
</evidence>
<dbReference type="GO" id="GO:0016887">
    <property type="term" value="F:ATP hydrolysis activity"/>
    <property type="evidence" value="ECO:0007669"/>
    <property type="project" value="InterPro"/>
</dbReference>
<dbReference type="SMART" id="SM00853">
    <property type="entry name" value="MutL_C"/>
    <property type="match status" value="1"/>
</dbReference>
<dbReference type="Pfam" id="PF08676">
    <property type="entry name" value="MutL_C"/>
    <property type="match status" value="1"/>
</dbReference>
<dbReference type="GO" id="GO:0006298">
    <property type="term" value="P:mismatch repair"/>
    <property type="evidence" value="ECO:0007669"/>
    <property type="project" value="InterPro"/>
</dbReference>
<dbReference type="GO" id="GO:0032389">
    <property type="term" value="C:MutLalpha complex"/>
    <property type="evidence" value="ECO:0007669"/>
    <property type="project" value="TreeGrafter"/>
</dbReference>
<dbReference type="Proteomes" id="UP000740883">
    <property type="component" value="Unassembled WGS sequence"/>
</dbReference>
<keyword evidence="3" id="KW-1185">Reference proteome</keyword>